<keyword evidence="3" id="KW-0285">Flavoprotein</keyword>
<reference evidence="6 7" key="1">
    <citation type="submission" date="2018-06" db="EMBL/GenBank/DDBJ databases">
        <authorList>
            <consortium name="Pathogen Informatics"/>
            <person name="Doyle S."/>
        </authorList>
    </citation>
    <scope>NUCLEOTIDE SEQUENCE [LARGE SCALE GENOMIC DNA]</scope>
    <source>
        <strain evidence="6 7">NCTC13149</strain>
    </source>
</reference>
<accession>A0A379C4C2</accession>
<comment type="function">
    <text evidence="1">Nitronate monooxygenase that uses molecular oxygen to catalyze the oxidative denitrification of alkyl nitronates. Acts on propionate 3-nitronate (P3N), the presumed physiological substrate. Probably functions in the detoxification of P3N, a metabolic poison produced by plants and fungi as a defense mechanism.</text>
</comment>
<dbReference type="SUPFAM" id="SSF51412">
    <property type="entry name" value="Inosine monophosphate dehydrogenase (IMPDH)"/>
    <property type="match status" value="1"/>
</dbReference>
<keyword evidence="5 6" id="KW-0560">Oxidoreductase</keyword>
<gene>
    <name evidence="6" type="ORF">NCTC13149_00357</name>
</gene>
<evidence type="ECO:0000256" key="1">
    <source>
        <dbReference type="ARBA" id="ARBA00003535"/>
    </source>
</evidence>
<keyword evidence="6" id="KW-0503">Monooxygenase</keyword>
<proteinExistence type="predicted"/>
<dbReference type="InterPro" id="IPR004136">
    <property type="entry name" value="NMO"/>
</dbReference>
<dbReference type="Proteomes" id="UP000255517">
    <property type="component" value="Unassembled WGS sequence"/>
</dbReference>
<dbReference type="Pfam" id="PF03060">
    <property type="entry name" value="NMO"/>
    <property type="match status" value="2"/>
</dbReference>
<dbReference type="PANTHER" id="PTHR32332">
    <property type="entry name" value="2-NITROPROPANE DIOXYGENASE"/>
    <property type="match status" value="1"/>
</dbReference>
<dbReference type="Gene3D" id="3.20.20.70">
    <property type="entry name" value="Aldolase class I"/>
    <property type="match status" value="1"/>
</dbReference>
<dbReference type="AlphaFoldDB" id="A0A379C4C2"/>
<dbReference type="PANTHER" id="PTHR32332:SF20">
    <property type="entry name" value="2-NITROPROPANE DIOXYGENASE-LIKE PROTEIN"/>
    <property type="match status" value="1"/>
</dbReference>
<dbReference type="STRING" id="1122949.GCA_000378725_00926"/>
<dbReference type="RefSeq" id="WP_019034733.1">
    <property type="nucleotide sequence ID" value="NZ_UGSZ01000001.1"/>
</dbReference>
<dbReference type="CDD" id="cd04730">
    <property type="entry name" value="NPD_like"/>
    <property type="match status" value="1"/>
</dbReference>
<dbReference type="GO" id="GO:0018580">
    <property type="term" value="F:nitronate monooxygenase activity"/>
    <property type="evidence" value="ECO:0007669"/>
    <property type="project" value="InterPro"/>
</dbReference>
<keyword evidence="4" id="KW-0288">FMN</keyword>
<dbReference type="EMBL" id="UGSZ01000001">
    <property type="protein sequence ID" value="SUB56585.1"/>
    <property type="molecule type" value="Genomic_DNA"/>
</dbReference>
<sequence length="310" mass="33649">MNLEKILNIKYPFIQGGMANISKGKFAASVSEAGGLGLIGTGGMSPEDLLKEIKIAKENTDKLFGVNLLLLNPQIDALVDIVISQGIKFLTTGAGNPGKYMKRFKENKIKVFPIVSSIALAKRMEKLGADGIIVEGEEAAGHIGDISTMVLLPQVAQAVNIPVVAAGGIGSGRQIFAAEVLGASGIQFGTSLLATFECPIHQNYKEKIIKSKSSNITVIGLTNAYKTRVIKNKMARTYLEIEKTNKDKLALEKLTLGALKKAVEVGDMENGSIMAGEVVGQINEILSIKDLFEKFYHEYKEVREFYENRR</sequence>
<evidence type="ECO:0000256" key="3">
    <source>
        <dbReference type="ARBA" id="ARBA00022630"/>
    </source>
</evidence>
<evidence type="ECO:0000313" key="6">
    <source>
        <dbReference type="EMBL" id="SUB56585.1"/>
    </source>
</evidence>
<evidence type="ECO:0000256" key="5">
    <source>
        <dbReference type="ARBA" id="ARBA00023002"/>
    </source>
</evidence>
<dbReference type="InterPro" id="IPR013785">
    <property type="entry name" value="Aldolase_TIM"/>
</dbReference>
<dbReference type="OrthoDB" id="9778912at2"/>
<organism evidence="6 7">
    <name type="scientific">Peptoniphilus lacrimalis</name>
    <dbReference type="NCBI Taxonomy" id="33031"/>
    <lineage>
        <taxon>Bacteria</taxon>
        <taxon>Bacillati</taxon>
        <taxon>Bacillota</taxon>
        <taxon>Tissierellia</taxon>
        <taxon>Tissierellales</taxon>
        <taxon>Peptoniphilaceae</taxon>
        <taxon>Peptoniphilus</taxon>
    </lineage>
</organism>
<evidence type="ECO:0000256" key="2">
    <source>
        <dbReference type="ARBA" id="ARBA00013457"/>
    </source>
</evidence>
<evidence type="ECO:0000313" key="7">
    <source>
        <dbReference type="Proteomes" id="UP000255517"/>
    </source>
</evidence>
<evidence type="ECO:0000256" key="4">
    <source>
        <dbReference type="ARBA" id="ARBA00022643"/>
    </source>
</evidence>
<protein>
    <recommendedName>
        <fullName evidence="2">Probable nitronate monooxygenase</fullName>
    </recommendedName>
</protein>
<name>A0A379C4C2_9FIRM</name>